<dbReference type="InterPro" id="IPR001119">
    <property type="entry name" value="SLH_dom"/>
</dbReference>
<proteinExistence type="predicted"/>
<dbReference type="Proteomes" id="UP001527882">
    <property type="component" value="Unassembled WGS sequence"/>
</dbReference>
<feature type="domain" description="SLH" evidence="2">
    <location>
        <begin position="31"/>
        <end position="95"/>
    </location>
</feature>
<dbReference type="RefSeq" id="WP_269883385.1">
    <property type="nucleotide sequence ID" value="NZ_JAQAGZ010000014.1"/>
</dbReference>
<protein>
    <submittedName>
        <fullName evidence="3">S-layer homology domain-containing protein</fullName>
    </submittedName>
</protein>
<gene>
    <name evidence="3" type="ORF">O9H85_21030</name>
</gene>
<keyword evidence="4" id="KW-1185">Reference proteome</keyword>
<evidence type="ECO:0000313" key="4">
    <source>
        <dbReference type="Proteomes" id="UP001527882"/>
    </source>
</evidence>
<comment type="caution">
    <text evidence="3">The sequence shown here is derived from an EMBL/GenBank/DDBJ whole genome shotgun (WGS) entry which is preliminary data.</text>
</comment>
<dbReference type="EMBL" id="JAQAGZ010000014">
    <property type="protein sequence ID" value="MCZ8514857.1"/>
    <property type="molecule type" value="Genomic_DNA"/>
</dbReference>
<evidence type="ECO:0000256" key="1">
    <source>
        <dbReference type="SAM" id="MobiDB-lite"/>
    </source>
</evidence>
<accession>A0ABT4QDA1</accession>
<dbReference type="PROSITE" id="PS51272">
    <property type="entry name" value="SLH"/>
    <property type="match status" value="2"/>
</dbReference>
<dbReference type="PANTHER" id="PTHR43308:SF5">
    <property type="entry name" value="S-LAYER PROTEIN _ PEPTIDOGLYCAN ENDO-BETA-N-ACETYLGLUCOSAMINIDASE"/>
    <property type="match status" value="1"/>
</dbReference>
<evidence type="ECO:0000259" key="2">
    <source>
        <dbReference type="PROSITE" id="PS51272"/>
    </source>
</evidence>
<organism evidence="3 4">
    <name type="scientific">Paenibacillus gyeongsangnamensis</name>
    <dbReference type="NCBI Taxonomy" id="3388067"/>
    <lineage>
        <taxon>Bacteria</taxon>
        <taxon>Bacillati</taxon>
        <taxon>Bacillota</taxon>
        <taxon>Bacilli</taxon>
        <taxon>Bacillales</taxon>
        <taxon>Paenibacillaceae</taxon>
        <taxon>Paenibacillus</taxon>
    </lineage>
</organism>
<name>A0ABT4QDA1_9BACL</name>
<dbReference type="Pfam" id="PF00395">
    <property type="entry name" value="SLH"/>
    <property type="match status" value="1"/>
</dbReference>
<feature type="domain" description="SLH" evidence="2">
    <location>
        <begin position="227"/>
        <end position="290"/>
    </location>
</feature>
<sequence length="445" mass="48969">MKNETNSKLSLGLVLLLIFTFLLPAKPVEAGPVFSDVDKVREAWAVDSINTMARNQVLTGYPDGTFHPGQPISKAEWTAMIYRLFDKYRPNLYASGLNKIDAYADMSPQHWAYRPVMDVFTRDLKWGTYGTNSFGQLIFGPDMQLNRLQLASLLSSFFDTRMIDRRIKPNDACSVVSEFRDIPYRFYKEPADYDKAAQAQDRMQTLLTVATVNTDVVPLLFMGSNGSDCSFGSENYSNDLANALTSLQASGIMTATSEGYFRPLDKVTRVEAVTILNRVYNYLFKNNWLFDYSTKKLDDSAAADPSGAGTGQRGGASYPTGSAYGGGTGSTTNPSNVRITDYFKLLGSGNQGTLTKNIGQNGEIETAVMPSGYKYLTLDLKSQDKVDLKISLDGSVILIKQEDFPKTILVDGVKTVGLNSQVRIESPTKRTGNATLTVKLSNDAP</sequence>
<dbReference type="InterPro" id="IPR051465">
    <property type="entry name" value="Cell_Envelope_Struct_Comp"/>
</dbReference>
<dbReference type="PANTHER" id="PTHR43308">
    <property type="entry name" value="OUTER MEMBRANE PROTEIN ALPHA-RELATED"/>
    <property type="match status" value="1"/>
</dbReference>
<reference evidence="3 4" key="1">
    <citation type="submission" date="2022-12" db="EMBL/GenBank/DDBJ databases">
        <title>Draft genome sequence of Paenibacillus sp. dW9.</title>
        <authorList>
            <person name="Choi E.-W."/>
            <person name="Kim D.-U."/>
        </authorList>
    </citation>
    <scope>NUCLEOTIDE SEQUENCE [LARGE SCALE GENOMIC DNA]</scope>
    <source>
        <strain evidence="4">dW9</strain>
    </source>
</reference>
<evidence type="ECO:0000313" key="3">
    <source>
        <dbReference type="EMBL" id="MCZ8514857.1"/>
    </source>
</evidence>
<feature type="region of interest" description="Disordered" evidence="1">
    <location>
        <begin position="301"/>
        <end position="332"/>
    </location>
</feature>